<dbReference type="EMBL" id="JBHTLM010000006">
    <property type="protein sequence ID" value="MFD1176848.1"/>
    <property type="molecule type" value="Genomic_DNA"/>
</dbReference>
<gene>
    <name evidence="1" type="ORF">ACFQ3W_11130</name>
</gene>
<sequence>MFGVMNMPMGLSNEDYSYVKLYIILPLILTAFERDKKIIERELKTPRPYVTLLDNAIKRVEDDHREVRRKFRVLGLKVYEEKRTVDGIYARYLCRGYHYEFSMLWSLITAESSVLMEKYLGLDIFKYINPAIPDDGHTYDVPSDVKQ</sequence>
<dbReference type="Proteomes" id="UP001597262">
    <property type="component" value="Unassembled WGS sequence"/>
</dbReference>
<organism evidence="1 2">
    <name type="scientific">Paenibacillus puldeungensis</name>
    <dbReference type="NCBI Taxonomy" id="696536"/>
    <lineage>
        <taxon>Bacteria</taxon>
        <taxon>Bacillati</taxon>
        <taxon>Bacillota</taxon>
        <taxon>Bacilli</taxon>
        <taxon>Bacillales</taxon>
        <taxon>Paenibacillaceae</taxon>
        <taxon>Paenibacillus</taxon>
    </lineage>
</organism>
<comment type="caution">
    <text evidence="1">The sequence shown here is derived from an EMBL/GenBank/DDBJ whole genome shotgun (WGS) entry which is preliminary data.</text>
</comment>
<name>A0ABW3RWJ1_9BACL</name>
<dbReference type="Pfam" id="PF26325">
    <property type="entry name" value="YhjD"/>
    <property type="match status" value="1"/>
</dbReference>
<keyword evidence="2" id="KW-1185">Reference proteome</keyword>
<evidence type="ECO:0000313" key="2">
    <source>
        <dbReference type="Proteomes" id="UP001597262"/>
    </source>
</evidence>
<dbReference type="InterPro" id="IPR058600">
    <property type="entry name" value="YhjD-like"/>
</dbReference>
<accession>A0ABW3RWJ1</accession>
<reference evidence="2" key="1">
    <citation type="journal article" date="2019" name="Int. J. Syst. Evol. Microbiol.">
        <title>The Global Catalogue of Microorganisms (GCM) 10K type strain sequencing project: providing services to taxonomists for standard genome sequencing and annotation.</title>
        <authorList>
            <consortium name="The Broad Institute Genomics Platform"/>
            <consortium name="The Broad Institute Genome Sequencing Center for Infectious Disease"/>
            <person name="Wu L."/>
            <person name="Ma J."/>
        </authorList>
    </citation>
    <scope>NUCLEOTIDE SEQUENCE [LARGE SCALE GENOMIC DNA]</scope>
    <source>
        <strain evidence="2">CCUG 59189</strain>
    </source>
</reference>
<proteinExistence type="predicted"/>
<evidence type="ECO:0000313" key="1">
    <source>
        <dbReference type="EMBL" id="MFD1176848.1"/>
    </source>
</evidence>
<protein>
    <submittedName>
        <fullName evidence="1">Uncharacterized protein</fullName>
    </submittedName>
</protein>